<dbReference type="Gene3D" id="3.10.20.90">
    <property type="entry name" value="Phosphatidylinositol 3-kinase Catalytic Subunit, Chain A, domain 1"/>
    <property type="match status" value="1"/>
</dbReference>
<dbReference type="InterPro" id="IPR044171">
    <property type="entry name" value="LAX2-like"/>
</dbReference>
<gene>
    <name evidence="1" type="primary">DRIP2</name>
    <name evidence="1" type="ORF">QJS10_CPA08g00426</name>
</gene>
<dbReference type="PANTHER" id="PTHR47290">
    <property type="entry name" value="RING FINGER PROTEIN"/>
    <property type="match status" value="1"/>
</dbReference>
<evidence type="ECO:0000313" key="1">
    <source>
        <dbReference type="EMBL" id="KAK1310508.1"/>
    </source>
</evidence>
<accession>A0AAV9EDW2</accession>
<dbReference type="AlphaFoldDB" id="A0AAV9EDW2"/>
<organism evidence="1 2">
    <name type="scientific">Acorus calamus</name>
    <name type="common">Sweet flag</name>
    <dbReference type="NCBI Taxonomy" id="4465"/>
    <lineage>
        <taxon>Eukaryota</taxon>
        <taxon>Viridiplantae</taxon>
        <taxon>Streptophyta</taxon>
        <taxon>Embryophyta</taxon>
        <taxon>Tracheophyta</taxon>
        <taxon>Spermatophyta</taxon>
        <taxon>Magnoliopsida</taxon>
        <taxon>Liliopsida</taxon>
        <taxon>Acoraceae</taxon>
        <taxon>Acorus</taxon>
    </lineage>
</organism>
<proteinExistence type="predicted"/>
<sequence>MTVLGSSSSAASEQPRRLAAPSEVAADWVLRRRPRPHVGIWFRLVASPNQSNEPYLPQINKSYLRIKDGRMTIRLLKKYLINKLELNNESEVDAQAALIEEMENLLDMTETLVVEKELRVMRSLLELSVWGSLSDLVAALANGGEEDDSD</sequence>
<reference evidence="1" key="1">
    <citation type="journal article" date="2023" name="Nat. Commun.">
        <title>Diploid and tetraploid genomes of Acorus and the evolution of monocots.</title>
        <authorList>
            <person name="Ma L."/>
            <person name="Liu K.W."/>
            <person name="Li Z."/>
            <person name="Hsiao Y.Y."/>
            <person name="Qi Y."/>
            <person name="Fu T."/>
            <person name="Tang G.D."/>
            <person name="Zhang D."/>
            <person name="Sun W.H."/>
            <person name="Liu D.K."/>
            <person name="Li Y."/>
            <person name="Chen G.Z."/>
            <person name="Liu X.D."/>
            <person name="Liao X.Y."/>
            <person name="Jiang Y.T."/>
            <person name="Yu X."/>
            <person name="Hao Y."/>
            <person name="Huang J."/>
            <person name="Zhao X.W."/>
            <person name="Ke S."/>
            <person name="Chen Y.Y."/>
            <person name="Wu W.L."/>
            <person name="Hsu J.L."/>
            <person name="Lin Y.F."/>
            <person name="Huang M.D."/>
            <person name="Li C.Y."/>
            <person name="Huang L."/>
            <person name="Wang Z.W."/>
            <person name="Zhao X."/>
            <person name="Zhong W.Y."/>
            <person name="Peng D.H."/>
            <person name="Ahmad S."/>
            <person name="Lan S."/>
            <person name="Zhang J.S."/>
            <person name="Tsai W.C."/>
            <person name="Van de Peer Y."/>
            <person name="Liu Z.J."/>
        </authorList>
    </citation>
    <scope>NUCLEOTIDE SEQUENCE</scope>
    <source>
        <strain evidence="1">CP</strain>
    </source>
</reference>
<dbReference type="EMBL" id="JAUJYO010000008">
    <property type="protein sequence ID" value="KAK1310508.1"/>
    <property type="molecule type" value="Genomic_DNA"/>
</dbReference>
<protein>
    <submittedName>
        <fullName evidence="1">E3 ubiquitin protein ligase DRIP2</fullName>
    </submittedName>
</protein>
<keyword evidence="2" id="KW-1185">Reference proteome</keyword>
<name>A0AAV9EDW2_ACOCL</name>
<reference evidence="1" key="2">
    <citation type="submission" date="2023-06" db="EMBL/GenBank/DDBJ databases">
        <authorList>
            <person name="Ma L."/>
            <person name="Liu K.-W."/>
            <person name="Li Z."/>
            <person name="Hsiao Y.-Y."/>
            <person name="Qi Y."/>
            <person name="Fu T."/>
            <person name="Tang G."/>
            <person name="Zhang D."/>
            <person name="Sun W.-H."/>
            <person name="Liu D.-K."/>
            <person name="Li Y."/>
            <person name="Chen G.-Z."/>
            <person name="Liu X.-D."/>
            <person name="Liao X.-Y."/>
            <person name="Jiang Y.-T."/>
            <person name="Yu X."/>
            <person name="Hao Y."/>
            <person name="Huang J."/>
            <person name="Zhao X.-W."/>
            <person name="Ke S."/>
            <person name="Chen Y.-Y."/>
            <person name="Wu W.-L."/>
            <person name="Hsu J.-L."/>
            <person name="Lin Y.-F."/>
            <person name="Huang M.-D."/>
            <person name="Li C.-Y."/>
            <person name="Huang L."/>
            <person name="Wang Z.-W."/>
            <person name="Zhao X."/>
            <person name="Zhong W.-Y."/>
            <person name="Peng D.-H."/>
            <person name="Ahmad S."/>
            <person name="Lan S."/>
            <person name="Zhang J.-S."/>
            <person name="Tsai W.-C."/>
            <person name="Van De Peer Y."/>
            <person name="Liu Z.-J."/>
        </authorList>
    </citation>
    <scope>NUCLEOTIDE SEQUENCE</scope>
    <source>
        <strain evidence="1">CP</strain>
        <tissue evidence="1">Leaves</tissue>
    </source>
</reference>
<evidence type="ECO:0000313" key="2">
    <source>
        <dbReference type="Proteomes" id="UP001180020"/>
    </source>
</evidence>
<dbReference type="PANTHER" id="PTHR47290:SF4">
    <property type="entry name" value="RING FINGER PROTEIN"/>
    <property type="match status" value="1"/>
</dbReference>
<dbReference type="Proteomes" id="UP001180020">
    <property type="component" value="Unassembled WGS sequence"/>
</dbReference>
<comment type="caution">
    <text evidence="1">The sequence shown here is derived from an EMBL/GenBank/DDBJ whole genome shotgun (WGS) entry which is preliminary data.</text>
</comment>